<sequence length="138" mass="16365">KFSRLSSFQIEVINMNYFQRLEAASKEFGVAQSRPQDNYKSFLRYLRALNLSVGVWQDWPPATASVKQRIQDSTMMNLQYDQPEWIPLRQVMFEIVDDRDSFLDMMEDIRRQQVISLNCEFHKERSYIGNITSNISIN</sequence>
<evidence type="ECO:0000313" key="1">
    <source>
        <dbReference type="EMBL" id="CAG7631263.1"/>
    </source>
</evidence>
<name>A0A8J2IX13_9HEXA</name>
<keyword evidence="2" id="KW-1185">Reference proteome</keyword>
<proteinExistence type="predicted"/>
<protein>
    <submittedName>
        <fullName evidence="1">Uncharacterized protein</fullName>
    </submittedName>
</protein>
<organism evidence="1 2">
    <name type="scientific">Allacma fusca</name>
    <dbReference type="NCBI Taxonomy" id="39272"/>
    <lineage>
        <taxon>Eukaryota</taxon>
        <taxon>Metazoa</taxon>
        <taxon>Ecdysozoa</taxon>
        <taxon>Arthropoda</taxon>
        <taxon>Hexapoda</taxon>
        <taxon>Collembola</taxon>
        <taxon>Symphypleona</taxon>
        <taxon>Sminthuridae</taxon>
        <taxon>Allacma</taxon>
    </lineage>
</organism>
<comment type="caution">
    <text evidence="1">The sequence shown here is derived from an EMBL/GenBank/DDBJ whole genome shotgun (WGS) entry which is preliminary data.</text>
</comment>
<accession>A0A8J2IX13</accession>
<dbReference type="Proteomes" id="UP000708208">
    <property type="component" value="Unassembled WGS sequence"/>
</dbReference>
<dbReference type="AlphaFoldDB" id="A0A8J2IX13"/>
<reference evidence="1" key="1">
    <citation type="submission" date="2021-06" db="EMBL/GenBank/DDBJ databases">
        <authorList>
            <person name="Hodson N. C."/>
            <person name="Mongue J. A."/>
            <person name="Jaron S. K."/>
        </authorList>
    </citation>
    <scope>NUCLEOTIDE SEQUENCE</scope>
</reference>
<gene>
    <name evidence="1" type="ORF">AFUS01_LOCUS113</name>
</gene>
<feature type="non-terminal residue" evidence="1">
    <location>
        <position position="1"/>
    </location>
</feature>
<dbReference type="EMBL" id="CAJVCH010000245">
    <property type="protein sequence ID" value="CAG7631263.1"/>
    <property type="molecule type" value="Genomic_DNA"/>
</dbReference>
<evidence type="ECO:0000313" key="2">
    <source>
        <dbReference type="Proteomes" id="UP000708208"/>
    </source>
</evidence>